<proteinExistence type="predicted"/>
<evidence type="ECO:0000259" key="1">
    <source>
        <dbReference type="SMART" id="SM00984"/>
    </source>
</evidence>
<dbReference type="GO" id="GO:0016616">
    <property type="term" value="F:oxidoreductase activity, acting on the CH-OH group of donors, NAD or NADP as acceptor"/>
    <property type="evidence" value="ECO:0007669"/>
    <property type="project" value="InterPro"/>
</dbReference>
<protein>
    <submittedName>
        <fullName evidence="2">Nucleotide sugar dehydrogenase</fullName>
    </submittedName>
</protein>
<accession>W7BWQ7</accession>
<comment type="caution">
    <text evidence="2">The sequence shown here is derived from an EMBL/GenBank/DDBJ whole genome shotgun (WGS) entry which is preliminary data.</text>
</comment>
<keyword evidence="3" id="KW-1185">Reference proteome</keyword>
<dbReference type="InterPro" id="IPR014027">
    <property type="entry name" value="UDP-Glc/GDP-Man_DH_C"/>
</dbReference>
<feature type="domain" description="UDP-glucose/GDP-mannose dehydrogenase C-terminal" evidence="1">
    <location>
        <begin position="19"/>
        <end position="115"/>
    </location>
</feature>
<dbReference type="Proteomes" id="UP000019254">
    <property type="component" value="Unassembled WGS sequence"/>
</dbReference>
<sequence>MLLHKLRQEMPTVAGKKIAVLGLTFKPNTDDLREAPSIPNIKVLQKEGAIIQAYDPIAMAQTAEELGDASIMKDSIEAALEGADACLIFTEWDEIRAIAPDTFKKMDGKSNRVRRPKLF</sequence>
<dbReference type="InterPro" id="IPR036220">
    <property type="entry name" value="UDP-Glc/GDP-Man_DH_C_sf"/>
</dbReference>
<dbReference type="PANTHER" id="PTHR43750">
    <property type="entry name" value="UDP-GLUCOSE 6-DEHYDROGENASE TUAD"/>
    <property type="match status" value="1"/>
</dbReference>
<dbReference type="PANTHER" id="PTHR43750:SF3">
    <property type="entry name" value="UDP-GLUCOSE 6-DEHYDROGENASE TUAD"/>
    <property type="match status" value="1"/>
</dbReference>
<dbReference type="SUPFAM" id="SSF52413">
    <property type="entry name" value="UDP-glucose/GDP-mannose dehydrogenase C-terminal domain"/>
    <property type="match status" value="1"/>
</dbReference>
<gene>
    <name evidence="2" type="ORF">PCORN_11287</name>
</gene>
<reference evidence="2 3" key="1">
    <citation type="journal article" date="2014" name="Int. J. Syst. Evol. Microbiol.">
        <title>Listeria floridensis sp. nov., Listeria aquatica sp. nov., Listeria cornellensis sp. nov., Listeria riparia sp. nov. and Listeria grandensis sp. nov., from agricultural and natural environments.</title>
        <authorList>
            <person name="den Bakker H.C."/>
            <person name="Warchocki S."/>
            <person name="Wright E.M."/>
            <person name="Allred A.F."/>
            <person name="Ahlstrom C."/>
            <person name="Manuel C.S."/>
            <person name="Stasiewicz M.J."/>
            <person name="Burrell A."/>
            <person name="Roof S."/>
            <person name="Strawn L."/>
            <person name="Fortes E.D."/>
            <person name="Nightingale K.K."/>
            <person name="Kephart D."/>
            <person name="Wiedmann M."/>
        </authorList>
    </citation>
    <scope>NUCLEOTIDE SEQUENCE [LARGE SCALE GENOMIC DNA]</scope>
    <source>
        <strain evidence="3">FSL F6-969</strain>
    </source>
</reference>
<name>W7BWQ7_9LIST</name>
<dbReference type="SMART" id="SM00984">
    <property type="entry name" value="UDPG_MGDP_dh_C"/>
    <property type="match status" value="1"/>
</dbReference>
<dbReference type="Pfam" id="PF03720">
    <property type="entry name" value="UDPG_MGDP_dh_C"/>
    <property type="match status" value="1"/>
</dbReference>
<dbReference type="GO" id="GO:0051287">
    <property type="term" value="F:NAD binding"/>
    <property type="evidence" value="ECO:0007669"/>
    <property type="project" value="InterPro"/>
</dbReference>
<dbReference type="STRING" id="1265820.PCORN_11287"/>
<evidence type="ECO:0000313" key="3">
    <source>
        <dbReference type="Proteomes" id="UP000019254"/>
    </source>
</evidence>
<organism evidence="2 3">
    <name type="scientific">Listeria cornellensis FSL F6-0969</name>
    <dbReference type="NCBI Taxonomy" id="1265820"/>
    <lineage>
        <taxon>Bacteria</taxon>
        <taxon>Bacillati</taxon>
        <taxon>Bacillota</taxon>
        <taxon>Bacilli</taxon>
        <taxon>Bacillales</taxon>
        <taxon>Listeriaceae</taxon>
        <taxon>Listeria</taxon>
    </lineage>
</organism>
<dbReference type="AlphaFoldDB" id="W7BWQ7"/>
<dbReference type="EMBL" id="AODE01000020">
    <property type="protein sequence ID" value="EUJ29060.1"/>
    <property type="molecule type" value="Genomic_DNA"/>
</dbReference>
<evidence type="ECO:0000313" key="2">
    <source>
        <dbReference type="EMBL" id="EUJ29060.1"/>
    </source>
</evidence>
<dbReference type="PATRIC" id="fig|1265820.5.peg.2216"/>
<dbReference type="Gene3D" id="3.40.50.720">
    <property type="entry name" value="NAD(P)-binding Rossmann-like Domain"/>
    <property type="match status" value="1"/>
</dbReference>